<protein>
    <submittedName>
        <fullName evidence="1">YkgJ family cysteine cluster protein</fullName>
    </submittedName>
</protein>
<name>A0A833DV25_9CREN</name>
<organism evidence="1 2">
    <name type="scientific">Ignisphaera aggregans</name>
    <dbReference type="NCBI Taxonomy" id="334771"/>
    <lineage>
        <taxon>Archaea</taxon>
        <taxon>Thermoproteota</taxon>
        <taxon>Thermoprotei</taxon>
        <taxon>Desulfurococcales</taxon>
        <taxon>Desulfurococcaceae</taxon>
        <taxon>Ignisphaera</taxon>
    </lineage>
</organism>
<accession>A0A833DV25</accession>
<dbReference type="PANTHER" id="PTHR35866">
    <property type="entry name" value="PUTATIVE-RELATED"/>
    <property type="match status" value="1"/>
</dbReference>
<proteinExistence type="predicted"/>
<dbReference type="Pfam" id="PF03692">
    <property type="entry name" value="CxxCxxCC"/>
    <property type="match status" value="1"/>
</dbReference>
<reference evidence="1" key="1">
    <citation type="journal article" date="2020" name="ISME J.">
        <title>Gammaproteobacteria mediating utilization of methyl-, sulfur- and petroleum organic compounds in deep ocean hydrothermal plumes.</title>
        <authorList>
            <person name="Zhou Z."/>
            <person name="Liu Y."/>
            <person name="Pan J."/>
            <person name="Cron B.R."/>
            <person name="Toner B.M."/>
            <person name="Anantharaman K."/>
            <person name="Breier J.A."/>
            <person name="Dick G.J."/>
            <person name="Li M."/>
        </authorList>
    </citation>
    <scope>NUCLEOTIDE SEQUENCE</scope>
    <source>
        <strain evidence="1">SZUA-1435</strain>
    </source>
</reference>
<evidence type="ECO:0000313" key="1">
    <source>
        <dbReference type="EMBL" id="HIP57444.1"/>
    </source>
</evidence>
<dbReference type="AlphaFoldDB" id="A0A833DV25"/>
<sequence length="196" mass="22953">MVKFRCLQRGYCCRRYWIPVTHLDILRLVLYGCYNPRDVVEPLEASVYPSTTDIPAIRLSDGEYYIALKIERDGSCVFLNRDGKCKVHEFKPLVCRFYPFIYVVRNGDIVIEVNTAALGECPGLVLDDKPIPQHIVKELQKLAKVRIEELRLWRELINEWNNSVAGSRSFEDFMKFVIKRAWADYTYLKERGLLVK</sequence>
<comment type="caution">
    <text evidence="1">The sequence shown here is derived from an EMBL/GenBank/DDBJ whole genome shotgun (WGS) entry which is preliminary data.</text>
</comment>
<gene>
    <name evidence="1" type="ORF">EYH02_05195</name>
</gene>
<evidence type="ECO:0000313" key="2">
    <source>
        <dbReference type="Proteomes" id="UP000605805"/>
    </source>
</evidence>
<dbReference type="InterPro" id="IPR005358">
    <property type="entry name" value="Puta_zinc/iron-chelating_dom"/>
</dbReference>
<dbReference type="PANTHER" id="PTHR35866:SF2">
    <property type="entry name" value="YKGJ FAMILY CYSTEINE CLUSTER PROTEIN"/>
    <property type="match status" value="1"/>
</dbReference>
<dbReference type="EMBL" id="DQTV01000101">
    <property type="protein sequence ID" value="HIP57444.1"/>
    <property type="molecule type" value="Genomic_DNA"/>
</dbReference>
<dbReference type="Proteomes" id="UP000605805">
    <property type="component" value="Unassembled WGS sequence"/>
</dbReference>